<protein>
    <submittedName>
        <fullName evidence="1">I78 family peptidase inhibitor</fullName>
    </submittedName>
</protein>
<dbReference type="PROSITE" id="PS51257">
    <property type="entry name" value="PROKAR_LIPOPROTEIN"/>
    <property type="match status" value="1"/>
</dbReference>
<gene>
    <name evidence="1" type="ORF">MZO42_04560</name>
</gene>
<comment type="caution">
    <text evidence="1">The sequence shown here is derived from an EMBL/GenBank/DDBJ whole genome shotgun (WGS) entry which is preliminary data.</text>
</comment>
<dbReference type="Gene3D" id="3.30.10.10">
    <property type="entry name" value="Trypsin Inhibitor V, subunit A"/>
    <property type="match status" value="1"/>
</dbReference>
<dbReference type="PANTHER" id="PTHR39600">
    <property type="entry name" value="PEPTIDASE INHIBITOR I78 FAMILY PROTEIN"/>
    <property type="match status" value="1"/>
</dbReference>
<name>A0ABU3N146_9SPHN</name>
<accession>A0ABU3N146</accession>
<sequence length="96" mass="10211">MIRLLLPLALLATGACRYDNAPEAAPPPPGKCVADGLGSLTGKARSEAVAKEALRLSGAKNLRWIAPGMAVTMDYREDRLNLNVDEKGKILRAHCG</sequence>
<dbReference type="Pfam" id="PF11720">
    <property type="entry name" value="Inhibitor_I78"/>
    <property type="match status" value="1"/>
</dbReference>
<dbReference type="InterPro" id="IPR021719">
    <property type="entry name" value="Prot_inh_I78"/>
</dbReference>
<dbReference type="EMBL" id="JALMLT010000001">
    <property type="protein sequence ID" value="MDT8757961.1"/>
    <property type="molecule type" value="Genomic_DNA"/>
</dbReference>
<reference evidence="1" key="1">
    <citation type="submission" date="2022-04" db="EMBL/GenBank/DDBJ databases">
        <title>Tomato heritable bacteria conferring resistance against bacterial wilt.</title>
        <authorList>
            <person name="Yin J."/>
        </authorList>
    </citation>
    <scope>NUCLEOTIDE SEQUENCE</scope>
    <source>
        <strain evidence="1">Cra20</strain>
    </source>
</reference>
<proteinExistence type="predicted"/>
<organism evidence="1">
    <name type="scientific">Sphingomonas psychrotolerans</name>
    <dbReference type="NCBI Taxonomy" id="1327635"/>
    <lineage>
        <taxon>Bacteria</taxon>
        <taxon>Pseudomonadati</taxon>
        <taxon>Pseudomonadota</taxon>
        <taxon>Alphaproteobacteria</taxon>
        <taxon>Sphingomonadales</taxon>
        <taxon>Sphingomonadaceae</taxon>
        <taxon>Sphingomonas</taxon>
    </lineage>
</organism>
<dbReference type="PANTHER" id="PTHR39600:SF1">
    <property type="entry name" value="PEPTIDASE INHIBITOR I78 FAMILY PROTEIN"/>
    <property type="match status" value="1"/>
</dbReference>
<evidence type="ECO:0000313" key="1">
    <source>
        <dbReference type="EMBL" id="MDT8757961.1"/>
    </source>
</evidence>